<reference evidence="1" key="1">
    <citation type="submission" date="2015-01" db="EMBL/GenBank/DDBJ databases">
        <title>The Genome Sequence of Cryptococcus gattii CA1280.</title>
        <authorList>
            <consortium name="The Broad Institute Genomics Platform"/>
            <person name="Cuomo C."/>
            <person name="Litvintseva A."/>
            <person name="Chen Y."/>
            <person name="Heitman J."/>
            <person name="Sun S."/>
            <person name="Springer D."/>
            <person name="Dromer F."/>
            <person name="Young S."/>
            <person name="Zeng Q."/>
            <person name="Gargeya S."/>
            <person name="Abouelleil A."/>
            <person name="Alvarado L."/>
            <person name="Chapman S.B."/>
            <person name="Gainer-Dewar J."/>
            <person name="Goldberg J."/>
            <person name="Griggs A."/>
            <person name="Gujja S."/>
            <person name="Hansen M."/>
            <person name="Howarth C."/>
            <person name="Imamovic A."/>
            <person name="Larimer J."/>
            <person name="Murphy C."/>
            <person name="Naylor J."/>
            <person name="Pearson M."/>
            <person name="Priest M."/>
            <person name="Roberts A."/>
            <person name="Saif S."/>
            <person name="Shea T."/>
            <person name="Sykes S."/>
            <person name="Wortman J."/>
            <person name="Nusbaum C."/>
            <person name="Birren B."/>
        </authorList>
    </citation>
    <scope>NUCLEOTIDE SEQUENCE [LARGE SCALE GENOMIC DNA]</scope>
    <source>
        <strain evidence="1">CA1280</strain>
    </source>
</reference>
<evidence type="ECO:0000313" key="1">
    <source>
        <dbReference type="EMBL" id="KIR49802.1"/>
    </source>
</evidence>
<dbReference type="HOGENOM" id="CLU_2838066_0_0_1"/>
<dbReference type="OrthoDB" id="10300490at2759"/>
<dbReference type="AlphaFoldDB" id="A0A0D0TT24"/>
<protein>
    <submittedName>
        <fullName evidence="1">Uncharacterized protein</fullName>
    </submittedName>
</protein>
<name>A0A0D0TT24_CRYGA</name>
<dbReference type="EMBL" id="KN847974">
    <property type="protein sequence ID" value="KIR49802.1"/>
    <property type="molecule type" value="Genomic_DNA"/>
</dbReference>
<sequence>IFPHSLDLRFRLLIPPLMFSIRHNPIMPLHRLIKHAQLPLHRASLLLELLFLNPIRKPLDSLAQNR</sequence>
<gene>
    <name evidence="1" type="ORF">I312_00894</name>
</gene>
<organism evidence="1">
    <name type="scientific">Cryptococcus bacillisporus CA1280</name>
    <dbReference type="NCBI Taxonomy" id="1296109"/>
    <lineage>
        <taxon>Eukaryota</taxon>
        <taxon>Fungi</taxon>
        <taxon>Dikarya</taxon>
        <taxon>Basidiomycota</taxon>
        <taxon>Agaricomycotina</taxon>
        <taxon>Tremellomycetes</taxon>
        <taxon>Tremellales</taxon>
        <taxon>Cryptococcaceae</taxon>
        <taxon>Cryptococcus</taxon>
        <taxon>Cryptococcus gattii species complex</taxon>
    </lineage>
</organism>
<feature type="non-terminal residue" evidence="1">
    <location>
        <position position="1"/>
    </location>
</feature>
<accession>A0A0D0TT24</accession>
<proteinExistence type="predicted"/>